<evidence type="ECO:0000313" key="3">
    <source>
        <dbReference type="Proteomes" id="UP000186922"/>
    </source>
</evidence>
<evidence type="ECO:0000313" key="2">
    <source>
        <dbReference type="EMBL" id="GAV02894.1"/>
    </source>
</evidence>
<name>A0A1D1VV80_RAMVA</name>
<protein>
    <submittedName>
        <fullName evidence="2">Uncharacterized protein</fullName>
    </submittedName>
</protein>
<dbReference type="AlphaFoldDB" id="A0A1D1VV80"/>
<feature type="region of interest" description="Disordered" evidence="1">
    <location>
        <begin position="65"/>
        <end position="86"/>
    </location>
</feature>
<proteinExistence type="predicted"/>
<keyword evidence="3" id="KW-1185">Reference proteome</keyword>
<dbReference type="Proteomes" id="UP000186922">
    <property type="component" value="Unassembled WGS sequence"/>
</dbReference>
<gene>
    <name evidence="2" type="primary">RvY_13400-1</name>
    <name evidence="2" type="synonym">RvY_13400.1</name>
    <name evidence="2" type="ORF">RvY_13400</name>
</gene>
<feature type="region of interest" description="Disordered" evidence="1">
    <location>
        <begin position="1"/>
        <end position="47"/>
    </location>
</feature>
<evidence type="ECO:0000256" key="1">
    <source>
        <dbReference type="SAM" id="MobiDB-lite"/>
    </source>
</evidence>
<accession>A0A1D1VV80</accession>
<dbReference type="EMBL" id="BDGG01000008">
    <property type="protein sequence ID" value="GAV02894.1"/>
    <property type="molecule type" value="Genomic_DNA"/>
</dbReference>
<feature type="compositionally biased region" description="Low complexity" evidence="1">
    <location>
        <begin position="1"/>
        <end position="14"/>
    </location>
</feature>
<reference evidence="2 3" key="1">
    <citation type="journal article" date="2016" name="Nat. Commun.">
        <title>Extremotolerant tardigrade genome and improved radiotolerance of human cultured cells by tardigrade-unique protein.</title>
        <authorList>
            <person name="Hashimoto T."/>
            <person name="Horikawa D.D."/>
            <person name="Saito Y."/>
            <person name="Kuwahara H."/>
            <person name="Kozuka-Hata H."/>
            <person name="Shin-I T."/>
            <person name="Minakuchi Y."/>
            <person name="Ohishi K."/>
            <person name="Motoyama A."/>
            <person name="Aizu T."/>
            <person name="Enomoto A."/>
            <person name="Kondo K."/>
            <person name="Tanaka S."/>
            <person name="Hara Y."/>
            <person name="Koshikawa S."/>
            <person name="Sagara H."/>
            <person name="Miura T."/>
            <person name="Yokobori S."/>
            <person name="Miyagawa K."/>
            <person name="Suzuki Y."/>
            <person name="Kubo T."/>
            <person name="Oyama M."/>
            <person name="Kohara Y."/>
            <person name="Fujiyama A."/>
            <person name="Arakawa K."/>
            <person name="Katayama T."/>
            <person name="Toyoda A."/>
            <person name="Kunieda T."/>
        </authorList>
    </citation>
    <scope>NUCLEOTIDE SEQUENCE [LARGE SCALE GENOMIC DNA]</scope>
    <source>
        <strain evidence="2 3">YOKOZUNA-1</strain>
    </source>
</reference>
<sequence>MVRTRGSGITIRTSTRTRRGRVQPARGKAQSVRGRGRLPKAPDVQEDAISDASSNHYENVSDDLAILDGSPNQKKRAQPDDGPATMNDLLDQQLVFQKKSEELQRAQDLNAERIRVLASITESQPSTSQTANQRHSLSNVYGGVKGKSSLQQVTSPLVVFPATNPTSVIMDAVELPTLTSDLAARCKEVGEHVHLGDLLP</sequence>
<comment type="caution">
    <text evidence="2">The sequence shown here is derived from an EMBL/GenBank/DDBJ whole genome shotgun (WGS) entry which is preliminary data.</text>
</comment>
<organism evidence="2 3">
    <name type="scientific">Ramazzottius varieornatus</name>
    <name type="common">Water bear</name>
    <name type="synonym">Tardigrade</name>
    <dbReference type="NCBI Taxonomy" id="947166"/>
    <lineage>
        <taxon>Eukaryota</taxon>
        <taxon>Metazoa</taxon>
        <taxon>Ecdysozoa</taxon>
        <taxon>Tardigrada</taxon>
        <taxon>Eutardigrada</taxon>
        <taxon>Parachela</taxon>
        <taxon>Hypsibioidea</taxon>
        <taxon>Ramazzottiidae</taxon>
        <taxon>Ramazzottius</taxon>
    </lineage>
</organism>